<dbReference type="Pfam" id="PF14257">
    <property type="entry name" value="DUF4349"/>
    <property type="match status" value="1"/>
</dbReference>
<evidence type="ECO:0000259" key="4">
    <source>
        <dbReference type="Pfam" id="PF14257"/>
    </source>
</evidence>
<feature type="coiled-coil region" evidence="1">
    <location>
        <begin position="180"/>
        <end position="217"/>
    </location>
</feature>
<keyword evidence="3" id="KW-0812">Transmembrane</keyword>
<protein>
    <submittedName>
        <fullName evidence="5">DUF4349 domain-containing protein</fullName>
    </submittedName>
</protein>
<feature type="domain" description="DUF4349" evidence="4">
    <location>
        <begin position="102"/>
        <end position="310"/>
    </location>
</feature>
<sequence>MEKKKFFKIGGIVLLSILGIVLTVVIGIAVLKYFTVGTNPSYDSNMMIEDISYIDSGFKSGSSFNAFLGDGFDSKSAARNNEMASQAAPTAETSNTTSQDKNIIKEGDLNIYADDIDDAIEEIDSIAKKYQAESQNTYDSGKGISRRINITYKVKVHDFENFFNELKNMDVEIGSASSGITDVTNEVIDLQARLKTYRNTEAQLLEIQKTAKNVNDTMAVYRELNTIRYQIESIESQLKYYANQTEYSTVTISIAQSNVGAVIEDDKWRPLGVLKNALRAFVSVLKGLGSVLIWLVVFGTPVVVMVLVIRYIVRKRKK</sequence>
<feature type="transmembrane region" description="Helical" evidence="3">
    <location>
        <begin position="291"/>
        <end position="313"/>
    </location>
</feature>
<accession>A0A832QE16</accession>
<keyword evidence="3" id="KW-0472">Membrane</keyword>
<evidence type="ECO:0000256" key="1">
    <source>
        <dbReference type="SAM" id="Coils"/>
    </source>
</evidence>
<organism evidence="5 6">
    <name type="scientific">Candidatus Dojkabacteria bacterium</name>
    <dbReference type="NCBI Taxonomy" id="2099670"/>
    <lineage>
        <taxon>Bacteria</taxon>
        <taxon>Candidatus Dojkabacteria</taxon>
    </lineage>
</organism>
<evidence type="ECO:0000256" key="3">
    <source>
        <dbReference type="SAM" id="Phobius"/>
    </source>
</evidence>
<name>A0A832QE16_9BACT</name>
<keyword evidence="1" id="KW-0175">Coiled coil</keyword>
<dbReference type="Proteomes" id="UP000576550">
    <property type="component" value="Unassembled WGS sequence"/>
</dbReference>
<keyword evidence="3" id="KW-1133">Transmembrane helix</keyword>
<dbReference type="InterPro" id="IPR025645">
    <property type="entry name" value="DUF4349"/>
</dbReference>
<feature type="region of interest" description="Disordered" evidence="2">
    <location>
        <begin position="79"/>
        <end position="99"/>
    </location>
</feature>
<comment type="caution">
    <text evidence="5">The sequence shown here is derived from an EMBL/GenBank/DDBJ whole genome shotgun (WGS) entry which is preliminary data.</text>
</comment>
<evidence type="ECO:0000313" key="5">
    <source>
        <dbReference type="EMBL" id="HHX99756.1"/>
    </source>
</evidence>
<evidence type="ECO:0000313" key="6">
    <source>
        <dbReference type="Proteomes" id="UP000576550"/>
    </source>
</evidence>
<feature type="transmembrane region" description="Helical" evidence="3">
    <location>
        <begin position="12"/>
        <end position="34"/>
    </location>
</feature>
<dbReference type="EMBL" id="DUTP01000006">
    <property type="protein sequence ID" value="HHX99756.1"/>
    <property type="molecule type" value="Genomic_DNA"/>
</dbReference>
<dbReference type="AlphaFoldDB" id="A0A832QE16"/>
<gene>
    <name evidence="5" type="ORF">GX533_03745</name>
</gene>
<reference evidence="5 6" key="1">
    <citation type="journal article" date="2020" name="Biotechnol. Biofuels">
        <title>New insights from the biogas microbiome by comprehensive genome-resolved metagenomics of nearly 1600 species originating from multiple anaerobic digesters.</title>
        <authorList>
            <person name="Campanaro S."/>
            <person name="Treu L."/>
            <person name="Rodriguez-R L.M."/>
            <person name="Kovalovszki A."/>
            <person name="Ziels R.M."/>
            <person name="Maus I."/>
            <person name="Zhu X."/>
            <person name="Kougias P.G."/>
            <person name="Basile A."/>
            <person name="Luo G."/>
            <person name="Schluter A."/>
            <person name="Konstantinidis K.T."/>
            <person name="Angelidaki I."/>
        </authorList>
    </citation>
    <scope>NUCLEOTIDE SEQUENCE [LARGE SCALE GENOMIC DNA]</scope>
    <source>
        <strain evidence="5">AS05jafATM_89</strain>
    </source>
</reference>
<proteinExistence type="predicted"/>
<evidence type="ECO:0000256" key="2">
    <source>
        <dbReference type="SAM" id="MobiDB-lite"/>
    </source>
</evidence>